<dbReference type="OrthoDB" id="194358at2759"/>
<sequence length="307" mass="33705">MTRCASLIDLSTSARAVTAAPGFFPPMHINDIGTVQDAGPLENDPLLWALAEAATLFPHASQPDFVVSLGTGEPSPSNYDVSTSDCRGVRKNGMLCRIRDLLLEKMRDRGVKRACKCVALAGKVLDRVHRLSVNFDGSEPRLDDTSMIPELTLKSQTDPALTQTIDIVSRRMVASLFYFELDELQPPQWRNGRYVLHGSILCSIRRGNERDNAALAALLRKVSSSRGRFLVGDWAVSDASYVGTDGNFCLSLDVETKNKFAITLQLADEEAGSNISASPFSVRKLVAAQRLDAAFGRPDHRKRKRIS</sequence>
<reference evidence="1" key="1">
    <citation type="journal article" date="2020" name="Stud. Mycol.">
        <title>101 Dothideomycetes genomes: a test case for predicting lifestyles and emergence of pathogens.</title>
        <authorList>
            <person name="Haridas S."/>
            <person name="Albert R."/>
            <person name="Binder M."/>
            <person name="Bloem J."/>
            <person name="Labutti K."/>
            <person name="Salamov A."/>
            <person name="Andreopoulos B."/>
            <person name="Baker S."/>
            <person name="Barry K."/>
            <person name="Bills G."/>
            <person name="Bluhm B."/>
            <person name="Cannon C."/>
            <person name="Castanera R."/>
            <person name="Culley D."/>
            <person name="Daum C."/>
            <person name="Ezra D."/>
            <person name="Gonzalez J."/>
            <person name="Henrissat B."/>
            <person name="Kuo A."/>
            <person name="Liang C."/>
            <person name="Lipzen A."/>
            <person name="Lutzoni F."/>
            <person name="Magnuson J."/>
            <person name="Mondo S."/>
            <person name="Nolan M."/>
            <person name="Ohm R."/>
            <person name="Pangilinan J."/>
            <person name="Park H.-J."/>
            <person name="Ramirez L."/>
            <person name="Alfaro M."/>
            <person name="Sun H."/>
            <person name="Tritt A."/>
            <person name="Yoshinaga Y."/>
            <person name="Zwiers L.-H."/>
            <person name="Turgeon B."/>
            <person name="Goodwin S."/>
            <person name="Spatafora J."/>
            <person name="Crous P."/>
            <person name="Grigoriev I."/>
        </authorList>
    </citation>
    <scope>NUCLEOTIDE SEQUENCE</scope>
    <source>
        <strain evidence="1">CBS 675.92</strain>
    </source>
</reference>
<organism evidence="1 2">
    <name type="scientific">Byssothecium circinans</name>
    <dbReference type="NCBI Taxonomy" id="147558"/>
    <lineage>
        <taxon>Eukaryota</taxon>
        <taxon>Fungi</taxon>
        <taxon>Dikarya</taxon>
        <taxon>Ascomycota</taxon>
        <taxon>Pezizomycotina</taxon>
        <taxon>Dothideomycetes</taxon>
        <taxon>Pleosporomycetidae</taxon>
        <taxon>Pleosporales</taxon>
        <taxon>Massarineae</taxon>
        <taxon>Massarinaceae</taxon>
        <taxon>Byssothecium</taxon>
    </lineage>
</organism>
<accession>A0A6A5U8S0</accession>
<proteinExistence type="predicted"/>
<name>A0A6A5U8S0_9PLEO</name>
<dbReference type="AlphaFoldDB" id="A0A6A5U8S0"/>
<protein>
    <submittedName>
        <fullName evidence="1">Uncharacterized protein</fullName>
    </submittedName>
</protein>
<dbReference type="GO" id="GO:0016020">
    <property type="term" value="C:membrane"/>
    <property type="evidence" value="ECO:0007669"/>
    <property type="project" value="TreeGrafter"/>
</dbReference>
<keyword evidence="2" id="KW-1185">Reference proteome</keyword>
<dbReference type="Proteomes" id="UP000800035">
    <property type="component" value="Unassembled WGS sequence"/>
</dbReference>
<gene>
    <name evidence="1" type="ORF">CC80DRAFT_589712</name>
</gene>
<dbReference type="InterPro" id="IPR016035">
    <property type="entry name" value="Acyl_Trfase/lysoPLipase"/>
</dbReference>
<dbReference type="Gene3D" id="3.40.1090.10">
    <property type="entry name" value="Cytosolic phospholipase A2 catalytic domain"/>
    <property type="match status" value="1"/>
</dbReference>
<dbReference type="EMBL" id="ML976981">
    <property type="protein sequence ID" value="KAF1961321.1"/>
    <property type="molecule type" value="Genomic_DNA"/>
</dbReference>
<dbReference type="GO" id="GO:0019369">
    <property type="term" value="P:arachidonate metabolic process"/>
    <property type="evidence" value="ECO:0007669"/>
    <property type="project" value="TreeGrafter"/>
</dbReference>
<dbReference type="GO" id="GO:0047499">
    <property type="term" value="F:calcium-independent phospholipase A2 activity"/>
    <property type="evidence" value="ECO:0007669"/>
    <property type="project" value="TreeGrafter"/>
</dbReference>
<dbReference type="SUPFAM" id="SSF52151">
    <property type="entry name" value="FabD/lysophospholipase-like"/>
    <property type="match status" value="1"/>
</dbReference>
<dbReference type="PANTHER" id="PTHR24185:SF8">
    <property type="entry name" value="PNPLA DOMAIN-CONTAINING PROTEIN"/>
    <property type="match status" value="1"/>
</dbReference>
<evidence type="ECO:0000313" key="2">
    <source>
        <dbReference type="Proteomes" id="UP000800035"/>
    </source>
</evidence>
<evidence type="ECO:0000313" key="1">
    <source>
        <dbReference type="EMBL" id="KAF1961321.1"/>
    </source>
</evidence>
<dbReference type="PANTHER" id="PTHR24185">
    <property type="entry name" value="CALCIUM-INDEPENDENT PHOSPHOLIPASE A2-GAMMA"/>
    <property type="match status" value="1"/>
</dbReference>